<accession>A0A183LY58</accession>
<evidence type="ECO:0000313" key="5">
    <source>
        <dbReference type="Proteomes" id="UP000277204"/>
    </source>
</evidence>
<proteinExistence type="predicted"/>
<dbReference type="InterPro" id="IPR015943">
    <property type="entry name" value="WD40/YVTN_repeat-like_dom_sf"/>
</dbReference>
<evidence type="ECO:0000256" key="3">
    <source>
        <dbReference type="ARBA" id="ARBA00022737"/>
    </source>
</evidence>
<dbReference type="GO" id="GO:0006891">
    <property type="term" value="P:intra-Golgi vesicle-mediated transport"/>
    <property type="evidence" value="ECO:0007669"/>
    <property type="project" value="TreeGrafter"/>
</dbReference>
<dbReference type="STRING" id="48269.A0A183LY58"/>
<dbReference type="PANTHER" id="PTHR19876">
    <property type="entry name" value="COATOMER"/>
    <property type="match status" value="1"/>
</dbReference>
<protein>
    <submittedName>
        <fullName evidence="4">Uncharacterized protein</fullName>
    </submittedName>
</protein>
<dbReference type="SUPFAM" id="SSF50978">
    <property type="entry name" value="WD40 repeat-like"/>
    <property type="match status" value="1"/>
</dbReference>
<gene>
    <name evidence="4" type="ORF">SMRZ_LOCUS8733</name>
</gene>
<organism evidence="4 5">
    <name type="scientific">Schistosoma margrebowiei</name>
    <dbReference type="NCBI Taxonomy" id="48269"/>
    <lineage>
        <taxon>Eukaryota</taxon>
        <taxon>Metazoa</taxon>
        <taxon>Spiralia</taxon>
        <taxon>Lophotrochozoa</taxon>
        <taxon>Platyhelminthes</taxon>
        <taxon>Trematoda</taxon>
        <taxon>Digenea</taxon>
        <taxon>Strigeidida</taxon>
        <taxon>Schistosomatoidea</taxon>
        <taxon>Schistosomatidae</taxon>
        <taxon>Schistosoma</taxon>
    </lineage>
</organism>
<dbReference type="InterPro" id="IPR020472">
    <property type="entry name" value="WD40_PAC1"/>
</dbReference>
<evidence type="ECO:0000313" key="4">
    <source>
        <dbReference type="EMBL" id="VDO82980.1"/>
    </source>
</evidence>
<dbReference type="Pfam" id="PF00400">
    <property type="entry name" value="WD40"/>
    <property type="match status" value="6"/>
</dbReference>
<reference evidence="4 5" key="1">
    <citation type="submission" date="2018-11" db="EMBL/GenBank/DDBJ databases">
        <authorList>
            <consortium name="Pathogen Informatics"/>
        </authorList>
    </citation>
    <scope>NUCLEOTIDE SEQUENCE [LARGE SCALE GENOMIC DNA]</scope>
    <source>
        <strain evidence="4 5">Zambia</strain>
    </source>
</reference>
<dbReference type="PRINTS" id="PR00320">
    <property type="entry name" value="GPROTEINBRPT"/>
</dbReference>
<dbReference type="AlphaFoldDB" id="A0A183LY58"/>
<dbReference type="GO" id="GO:0006890">
    <property type="term" value="P:retrograde vesicle-mediated transport, Golgi to endoplasmic reticulum"/>
    <property type="evidence" value="ECO:0007669"/>
    <property type="project" value="TreeGrafter"/>
</dbReference>
<dbReference type="GO" id="GO:0006888">
    <property type="term" value="P:endoplasmic reticulum to Golgi vesicle-mediated transport"/>
    <property type="evidence" value="ECO:0007669"/>
    <property type="project" value="TreeGrafter"/>
</dbReference>
<dbReference type="CDD" id="cd00200">
    <property type="entry name" value="WD40"/>
    <property type="match status" value="1"/>
</dbReference>
<dbReference type="FunFam" id="2.130.10.10:FF:000008">
    <property type="entry name" value="Coatomer subunit beta"/>
    <property type="match status" value="1"/>
</dbReference>
<dbReference type="PROSITE" id="PS50082">
    <property type="entry name" value="WD_REPEATS_2"/>
    <property type="match status" value="4"/>
</dbReference>
<dbReference type="GO" id="GO:0006886">
    <property type="term" value="P:intracellular protein transport"/>
    <property type="evidence" value="ECO:0007669"/>
    <property type="project" value="TreeGrafter"/>
</dbReference>
<dbReference type="EMBL" id="UZAI01003894">
    <property type="protein sequence ID" value="VDO82980.1"/>
    <property type="molecule type" value="Genomic_DNA"/>
</dbReference>
<keyword evidence="5" id="KW-1185">Reference proteome</keyword>
<evidence type="ECO:0000256" key="1">
    <source>
        <dbReference type="ARBA" id="ARBA00004347"/>
    </source>
</evidence>
<dbReference type="SMART" id="SM00320">
    <property type="entry name" value="WD40"/>
    <property type="match status" value="6"/>
</dbReference>
<dbReference type="InterPro" id="IPR001680">
    <property type="entry name" value="WD40_rpt"/>
</dbReference>
<dbReference type="PROSITE" id="PS50294">
    <property type="entry name" value="WD_REPEATS_REGION"/>
    <property type="match status" value="4"/>
</dbReference>
<dbReference type="GO" id="GO:0030126">
    <property type="term" value="C:COPI vesicle coat"/>
    <property type="evidence" value="ECO:0007669"/>
    <property type="project" value="TreeGrafter"/>
</dbReference>
<dbReference type="InterPro" id="IPR050844">
    <property type="entry name" value="Coatomer_complex_subunit"/>
</dbReference>
<evidence type="ECO:0000256" key="2">
    <source>
        <dbReference type="ARBA" id="ARBA00022574"/>
    </source>
</evidence>
<dbReference type="Proteomes" id="UP000277204">
    <property type="component" value="Unassembled WGS sequence"/>
</dbReference>
<dbReference type="InterPro" id="IPR036322">
    <property type="entry name" value="WD40_repeat_dom_sf"/>
</dbReference>
<dbReference type="Gene3D" id="2.130.10.10">
    <property type="entry name" value="YVTN repeat-like/Quinoprotein amine dehydrogenase"/>
    <property type="match status" value="1"/>
</dbReference>
<comment type="subcellular location">
    <subcellularLocation>
        <location evidence="1">Cytoplasmic vesicle</location>
        <location evidence="1">COPI-coated vesicle membrane</location>
        <topology evidence="1">Peripheral membrane protein</topology>
        <orientation evidence="1">Cytoplasmic side</orientation>
    </subcellularLocation>
</comment>
<name>A0A183LY58_9TREM</name>
<keyword evidence="2" id="KW-0853">WD repeat</keyword>
<keyword evidence="3" id="KW-0677">Repeat</keyword>
<dbReference type="PANTHER" id="PTHR19876:SF2">
    <property type="entry name" value="COATOMER SUBUNIT BETA"/>
    <property type="match status" value="1"/>
</dbReference>
<sequence>MPMKLDIKRKLLSRSDRVKSVDLHSTEPWICAALYNGNVHIWNIEAQQLIKTIEVCTNPVRAAKFVARKNWIVTGSDDMQLRVFNYNTLERIQQIEAHSDYIRSIAVHPTQPFILTCSDDMLIRLWDWENNWTCAQVFEGHNHYVMHIAFNPKDNNTFASASLDHTVKVWNLGSGTPNFTLEGHERGVNCVDYSTSGDKPYLASGSDDRTVKIWDYQTKACVQTLEGHAQNISSVLFHPELPIILTGSEDGTVRFWHANTYRLESTLNYGLERVWTMTCQRGKQIVGIGYDEGTVAISLGRDEPAMSMDASGKLVCARHSELVQANLRSLNFSGDGSEMIQVNK</sequence>